<organism evidence="1 2">
    <name type="scientific">Strongyloides papillosus</name>
    <name type="common">Intestinal threadworm</name>
    <dbReference type="NCBI Taxonomy" id="174720"/>
    <lineage>
        <taxon>Eukaryota</taxon>
        <taxon>Metazoa</taxon>
        <taxon>Ecdysozoa</taxon>
        <taxon>Nematoda</taxon>
        <taxon>Chromadorea</taxon>
        <taxon>Rhabditida</taxon>
        <taxon>Tylenchina</taxon>
        <taxon>Panagrolaimomorpha</taxon>
        <taxon>Strongyloidoidea</taxon>
        <taxon>Strongyloididae</taxon>
        <taxon>Strongyloides</taxon>
    </lineage>
</organism>
<dbReference type="Proteomes" id="UP000046392">
    <property type="component" value="Unplaced"/>
</dbReference>
<dbReference type="WBParaSite" id="SPAL_0000654900.1">
    <property type="protein sequence ID" value="SPAL_0000654900.1"/>
    <property type="gene ID" value="SPAL_0000654900"/>
</dbReference>
<sequence>MLSNNSSKLLLTAAASLAVGFFICNRTNLYKVLNKPTKLNKTIDEECGEISSGVTTSTDTDSTLRTITLVEPGKILEDRAKKLREERSYDNEKIEKITSSSKNL</sequence>
<keyword evidence="1" id="KW-1185">Reference proteome</keyword>
<accession>A0A0N5BKU4</accession>
<protein>
    <submittedName>
        <fullName evidence="2">Uncharacterized protein</fullName>
    </submittedName>
</protein>
<name>A0A0N5BKU4_STREA</name>
<dbReference type="AlphaFoldDB" id="A0A0N5BKU4"/>
<proteinExistence type="predicted"/>
<reference evidence="2" key="1">
    <citation type="submission" date="2017-02" db="UniProtKB">
        <authorList>
            <consortium name="WormBaseParasite"/>
        </authorList>
    </citation>
    <scope>IDENTIFICATION</scope>
</reference>
<evidence type="ECO:0000313" key="1">
    <source>
        <dbReference type="Proteomes" id="UP000046392"/>
    </source>
</evidence>
<evidence type="ECO:0000313" key="2">
    <source>
        <dbReference type="WBParaSite" id="SPAL_0000654900.1"/>
    </source>
</evidence>